<comment type="caution">
    <text evidence="1">The sequence shown here is derived from an EMBL/GenBank/DDBJ whole genome shotgun (WGS) entry which is preliminary data.</text>
</comment>
<evidence type="ECO:0000313" key="2">
    <source>
        <dbReference type="Proteomes" id="UP000078286"/>
    </source>
</evidence>
<dbReference type="AlphaFoldDB" id="A0A1B7HHM3"/>
<dbReference type="PATRIC" id="fig|1354255.3.peg.3963"/>
<protein>
    <recommendedName>
        <fullName evidence="3">Phage protein</fullName>
    </recommendedName>
</protein>
<accession>A0A1B7HHM3</accession>
<organism evidence="1 2">
    <name type="scientific">Buttiauxella noackiae ATCC 51607</name>
    <dbReference type="NCBI Taxonomy" id="1354255"/>
    <lineage>
        <taxon>Bacteria</taxon>
        <taxon>Pseudomonadati</taxon>
        <taxon>Pseudomonadota</taxon>
        <taxon>Gammaproteobacteria</taxon>
        <taxon>Enterobacterales</taxon>
        <taxon>Enterobacteriaceae</taxon>
        <taxon>Buttiauxella</taxon>
    </lineage>
</organism>
<evidence type="ECO:0008006" key="3">
    <source>
        <dbReference type="Google" id="ProtNLM"/>
    </source>
</evidence>
<gene>
    <name evidence="1" type="ORF">M979_3845</name>
</gene>
<dbReference type="RefSeq" id="WP_064556074.1">
    <property type="nucleotide sequence ID" value="NZ_LXEO01000064.1"/>
</dbReference>
<evidence type="ECO:0000313" key="1">
    <source>
        <dbReference type="EMBL" id="OAT15132.1"/>
    </source>
</evidence>
<dbReference type="Proteomes" id="UP000078286">
    <property type="component" value="Unassembled WGS sequence"/>
</dbReference>
<reference evidence="1 2" key="1">
    <citation type="submission" date="2016-04" db="EMBL/GenBank/DDBJ databases">
        <title>ATOL: Assembling a taxonomically balanced genome-scale reconstruction of the evolutionary history of the Enterobacteriaceae.</title>
        <authorList>
            <person name="Plunkett G.III."/>
            <person name="Neeno-Eckwall E.C."/>
            <person name="Glasner J.D."/>
            <person name="Perna N.T."/>
        </authorList>
    </citation>
    <scope>NUCLEOTIDE SEQUENCE [LARGE SCALE GENOMIC DNA]</scope>
    <source>
        <strain evidence="1 2">ATCC 51607</strain>
    </source>
</reference>
<name>A0A1B7HHM3_9ENTR</name>
<dbReference type="EMBL" id="LXEO01000064">
    <property type="protein sequence ID" value="OAT15132.1"/>
    <property type="molecule type" value="Genomic_DNA"/>
</dbReference>
<sequence length="203" mass="23348">MAPRLISDADFNRKLNAPDRNREHTRAFLAKGVKPFSLPGYIPPAGYRLVMSPDGKQYRLLKDDITAYAVKIVTGKFVVPGKQHCTQVMVWRTFIAEHQAALNGLAKLIFAWLLETYEIVVSDNEQTADGRRFWEYRISEAIADPEYEVMIWDGTKEDNELQRITSETEFISKWSPYAWGTDPEIHQYRLLVISKIKSANPPE</sequence>
<keyword evidence="2" id="KW-1185">Reference proteome</keyword>
<proteinExistence type="predicted"/>